<dbReference type="PANTHER" id="PTHR42913">
    <property type="entry name" value="APOPTOSIS-INDUCING FACTOR 1"/>
    <property type="match status" value="1"/>
</dbReference>
<dbReference type="InterPro" id="IPR036188">
    <property type="entry name" value="FAD/NAD-bd_sf"/>
</dbReference>
<keyword evidence="5" id="KW-0418">Kinase</keyword>
<dbReference type="EC" id="2.7.9.3" evidence="13"/>
<dbReference type="InterPro" id="IPR036676">
    <property type="entry name" value="PurM-like_C_sf"/>
</dbReference>
<organism evidence="13 14">
    <name type="scientific">Marinibaculum pumilum</name>
    <dbReference type="NCBI Taxonomy" id="1766165"/>
    <lineage>
        <taxon>Bacteria</taxon>
        <taxon>Pseudomonadati</taxon>
        <taxon>Pseudomonadota</taxon>
        <taxon>Alphaproteobacteria</taxon>
        <taxon>Rhodospirillales</taxon>
        <taxon>Rhodospirillaceae</taxon>
        <taxon>Marinibaculum</taxon>
    </lineage>
</organism>
<dbReference type="InterPro" id="IPR016188">
    <property type="entry name" value="PurM-like_N"/>
</dbReference>
<keyword evidence="2" id="KW-0285">Flavoprotein</keyword>
<dbReference type="SUPFAM" id="SSF55326">
    <property type="entry name" value="PurM N-terminal domain-like"/>
    <property type="match status" value="1"/>
</dbReference>
<dbReference type="PANTHER" id="PTHR42913:SF9">
    <property type="entry name" value="SLR1591 PROTEIN"/>
    <property type="match status" value="1"/>
</dbReference>
<keyword evidence="6" id="KW-0274">FAD</keyword>
<dbReference type="InterPro" id="IPR004536">
    <property type="entry name" value="SPS/SelD"/>
</dbReference>
<dbReference type="EMBL" id="JBHRTR010000054">
    <property type="protein sequence ID" value="MFC3231326.1"/>
    <property type="molecule type" value="Genomic_DNA"/>
</dbReference>
<evidence type="ECO:0000256" key="5">
    <source>
        <dbReference type="ARBA" id="ARBA00022777"/>
    </source>
</evidence>
<dbReference type="Proteomes" id="UP001595528">
    <property type="component" value="Unassembled WGS sequence"/>
</dbReference>
<evidence type="ECO:0000259" key="12">
    <source>
        <dbReference type="Pfam" id="PF07992"/>
    </source>
</evidence>
<accession>A0ABV7L9F8</accession>
<dbReference type="Pfam" id="PF07992">
    <property type="entry name" value="Pyr_redox_2"/>
    <property type="match status" value="1"/>
</dbReference>
<evidence type="ECO:0000256" key="7">
    <source>
        <dbReference type="ARBA" id="ARBA00022840"/>
    </source>
</evidence>
<evidence type="ECO:0000259" key="11">
    <source>
        <dbReference type="Pfam" id="PF02769"/>
    </source>
</evidence>
<dbReference type="Gene3D" id="3.50.50.100">
    <property type="match status" value="1"/>
</dbReference>
<sequence>MTPPLHDIVLLGGGHAHVEVLRAFGMRPQARVRLTLIGRDIHTPYSGMLPGLVAGHYDLDETHIDLAPLCRFAGARLYRDSAVAVDPVARLVHCAERPPVHYDTLSIDTGATPSFAGVEGAAEHVIPVKPIDRFAPRWNALREALLQDDGPASIGVVGAGAGGVELLLAVRHALCGALQAAGRDAGGLRFHLFAAGAGPLPGANGGARRIFARHLARAGVQVHAGFRVARVGPDAVTAEDGRSVALDHVLWVTDAAAAAWPRESGLACSDEGFILVDATLRSLSHREIFAAGDIATMRGAPRPKAGVFAVRQGPPLAANLRAAATGAPLRRHRPQRHYLSLISTGPRHAVALRGPFAVEGGWVWRWKDRIDRRFMQRYADLPEMAAEGGTPEDAAAGMRCAGCGGKVGHAVLVAGLGGGPGVKPVAWDEAEWEDAAPLPGPAVRRATAAAPPAPERQVWASMDGFRLPVADPWRSGRIAVHHAMSDLHAMGAQPSAALVFAVLPDMPAEKQAEELGQLMTGVRAALDAEGAVLVGGHTAEGAEAMLAVAVTGHLPAGQPPWRKGGLQAGDRLVLTRPLGTGILLAAAMRGRARGRWWHAALEAMCRPQGPAAAVLRRFGATAVTDVTGYGIGGHLAEMLLASGRRAELRLDALPLLDGAAEMAAAGIASTALPAALDGFPAVALALEEAIVAGAPAWWRNLLFDPQTGGGLLAGLPERKAEAAVAQLRMIGCEAAVIGQVAAGEAVAGRWELVIR</sequence>
<protein>
    <submittedName>
        <fullName evidence="13">Selenide, water dikinase SelD</fullName>
        <ecNumber evidence="13">2.7.9.3</ecNumber>
    </submittedName>
</protein>
<reference evidence="14" key="1">
    <citation type="journal article" date="2019" name="Int. J. Syst. Evol. Microbiol.">
        <title>The Global Catalogue of Microorganisms (GCM) 10K type strain sequencing project: providing services to taxonomists for standard genome sequencing and annotation.</title>
        <authorList>
            <consortium name="The Broad Institute Genomics Platform"/>
            <consortium name="The Broad Institute Genome Sequencing Center for Infectious Disease"/>
            <person name="Wu L."/>
            <person name="Ma J."/>
        </authorList>
    </citation>
    <scope>NUCLEOTIDE SEQUENCE [LARGE SCALE GENOMIC DNA]</scope>
    <source>
        <strain evidence="14">KCTC 42964</strain>
    </source>
</reference>
<feature type="domain" description="FAD/NAD(P)-binding" evidence="12">
    <location>
        <begin position="7"/>
        <end position="313"/>
    </location>
</feature>
<keyword evidence="9" id="KW-0711">Selenium</keyword>
<keyword evidence="8" id="KW-0560">Oxidoreductase</keyword>
<evidence type="ECO:0000313" key="14">
    <source>
        <dbReference type="Proteomes" id="UP001595528"/>
    </source>
</evidence>
<feature type="domain" description="PurM-like N-terminal" evidence="10">
    <location>
        <begin position="453"/>
        <end position="552"/>
    </location>
</feature>
<keyword evidence="7" id="KW-0067">ATP-binding</keyword>
<evidence type="ECO:0000256" key="4">
    <source>
        <dbReference type="ARBA" id="ARBA00022741"/>
    </source>
</evidence>
<evidence type="ECO:0000256" key="9">
    <source>
        <dbReference type="ARBA" id="ARBA00023266"/>
    </source>
</evidence>
<evidence type="ECO:0000313" key="13">
    <source>
        <dbReference type="EMBL" id="MFC3231326.1"/>
    </source>
</evidence>
<dbReference type="SUPFAM" id="SSF56042">
    <property type="entry name" value="PurM C-terminal domain-like"/>
    <property type="match status" value="1"/>
</dbReference>
<keyword evidence="3 13" id="KW-0808">Transferase</keyword>
<feature type="domain" description="PurM-like C-terminal" evidence="11">
    <location>
        <begin position="567"/>
        <end position="749"/>
    </location>
</feature>
<name>A0ABV7L9F8_9PROT</name>
<dbReference type="SUPFAM" id="SSF51905">
    <property type="entry name" value="FAD/NAD(P)-binding domain"/>
    <property type="match status" value="2"/>
</dbReference>
<dbReference type="Pfam" id="PF00586">
    <property type="entry name" value="AIRS"/>
    <property type="match status" value="1"/>
</dbReference>
<dbReference type="Gene3D" id="3.90.650.10">
    <property type="entry name" value="PurM-like C-terminal domain"/>
    <property type="match status" value="1"/>
</dbReference>
<dbReference type="InterPro" id="IPR010918">
    <property type="entry name" value="PurM-like_C_dom"/>
</dbReference>
<evidence type="ECO:0000256" key="8">
    <source>
        <dbReference type="ARBA" id="ARBA00023002"/>
    </source>
</evidence>
<comment type="cofactor">
    <cofactor evidence="1">
        <name>FAD</name>
        <dbReference type="ChEBI" id="CHEBI:57692"/>
    </cofactor>
</comment>
<dbReference type="Pfam" id="PF02769">
    <property type="entry name" value="AIRS_C"/>
    <property type="match status" value="1"/>
</dbReference>
<keyword evidence="4" id="KW-0547">Nucleotide-binding</keyword>
<evidence type="ECO:0000256" key="3">
    <source>
        <dbReference type="ARBA" id="ARBA00022679"/>
    </source>
</evidence>
<evidence type="ECO:0000256" key="1">
    <source>
        <dbReference type="ARBA" id="ARBA00001974"/>
    </source>
</evidence>
<evidence type="ECO:0000259" key="10">
    <source>
        <dbReference type="Pfam" id="PF00586"/>
    </source>
</evidence>
<dbReference type="NCBIfam" id="TIGR03169">
    <property type="entry name" value="Nterm_to_SelD"/>
    <property type="match status" value="1"/>
</dbReference>
<dbReference type="Gene3D" id="3.30.1330.10">
    <property type="entry name" value="PurM-like, N-terminal domain"/>
    <property type="match status" value="1"/>
</dbReference>
<dbReference type="InterPro" id="IPR036921">
    <property type="entry name" value="PurM-like_N_sf"/>
</dbReference>
<dbReference type="RefSeq" id="WP_379906798.1">
    <property type="nucleotide sequence ID" value="NZ_JBHRTR010000054.1"/>
</dbReference>
<dbReference type="NCBIfam" id="TIGR00476">
    <property type="entry name" value="selD"/>
    <property type="match status" value="1"/>
</dbReference>
<comment type="caution">
    <text evidence="13">The sequence shown here is derived from an EMBL/GenBank/DDBJ whole genome shotgun (WGS) entry which is preliminary data.</text>
</comment>
<dbReference type="InterPro" id="IPR023753">
    <property type="entry name" value="FAD/NAD-binding_dom"/>
</dbReference>
<dbReference type="GO" id="GO:0004756">
    <property type="term" value="F:selenide, water dikinase activity"/>
    <property type="evidence" value="ECO:0007669"/>
    <property type="project" value="UniProtKB-EC"/>
</dbReference>
<evidence type="ECO:0000256" key="6">
    <source>
        <dbReference type="ARBA" id="ARBA00022827"/>
    </source>
</evidence>
<dbReference type="InterPro" id="IPR017584">
    <property type="entry name" value="Pyridine_nucleo_diS_OxRdtase_N"/>
</dbReference>
<dbReference type="InterPro" id="IPR051169">
    <property type="entry name" value="NADH-Q_oxidoreductase"/>
</dbReference>
<keyword evidence="14" id="KW-1185">Reference proteome</keyword>
<gene>
    <name evidence="13" type="primary">selD</name>
    <name evidence="13" type="ORF">ACFOGJ_29025</name>
</gene>
<evidence type="ECO:0000256" key="2">
    <source>
        <dbReference type="ARBA" id="ARBA00022630"/>
    </source>
</evidence>
<proteinExistence type="predicted"/>